<dbReference type="PANTHER" id="PTHR24006:SF677">
    <property type="entry name" value="UBIQUITIN CARBOXYL-TERMINAL HYDROLASE 19"/>
    <property type="match status" value="1"/>
</dbReference>
<evidence type="ECO:0000313" key="2">
    <source>
        <dbReference type="Proteomes" id="UP001497444"/>
    </source>
</evidence>
<dbReference type="Proteomes" id="UP001497444">
    <property type="component" value="Chromosome 4"/>
</dbReference>
<protein>
    <submittedName>
        <fullName evidence="1">Uncharacterized protein</fullName>
    </submittedName>
</protein>
<name>A0ABP0X3T8_9BRYO</name>
<organism evidence="1 2">
    <name type="scientific">Sphagnum jensenii</name>
    <dbReference type="NCBI Taxonomy" id="128206"/>
    <lineage>
        <taxon>Eukaryota</taxon>
        <taxon>Viridiplantae</taxon>
        <taxon>Streptophyta</taxon>
        <taxon>Embryophyta</taxon>
        <taxon>Bryophyta</taxon>
        <taxon>Sphagnophytina</taxon>
        <taxon>Sphagnopsida</taxon>
        <taxon>Sphagnales</taxon>
        <taxon>Sphagnaceae</taxon>
        <taxon>Sphagnum</taxon>
    </lineage>
</organism>
<dbReference type="EMBL" id="OZ020099">
    <property type="protein sequence ID" value="CAK9272305.1"/>
    <property type="molecule type" value="Genomic_DNA"/>
</dbReference>
<evidence type="ECO:0000313" key="1">
    <source>
        <dbReference type="EMBL" id="CAK9272305.1"/>
    </source>
</evidence>
<dbReference type="PANTHER" id="PTHR24006">
    <property type="entry name" value="UBIQUITIN CARBOXYL-TERMINAL HYDROLASE"/>
    <property type="match status" value="1"/>
</dbReference>
<dbReference type="InterPro" id="IPR050164">
    <property type="entry name" value="Peptidase_C19"/>
</dbReference>
<reference evidence="1" key="1">
    <citation type="submission" date="2024-02" db="EMBL/GenBank/DDBJ databases">
        <authorList>
            <consortium name="ELIXIR-Norway"/>
            <consortium name="Elixir Norway"/>
        </authorList>
    </citation>
    <scope>NUCLEOTIDE SEQUENCE</scope>
</reference>
<sequence>MICVDKVVAEKSLDDSIQEMTLIHHYFGGCLQSQVKCIQCLHESNQYEPMMDLLVDIQGNVKSVEDALAEFTDIELLDGANKYKCDQQVHLDPGLYKVGKGGLQMAHPDRVTCCEGFAQRDGDHAPSTVQRIVILVYYYFSFYWV</sequence>
<keyword evidence="2" id="KW-1185">Reference proteome</keyword>
<dbReference type="SUPFAM" id="SSF54001">
    <property type="entry name" value="Cysteine proteinases"/>
    <property type="match status" value="1"/>
</dbReference>
<dbReference type="InterPro" id="IPR038765">
    <property type="entry name" value="Papain-like_cys_pep_sf"/>
</dbReference>
<dbReference type="Gene3D" id="3.90.70.10">
    <property type="entry name" value="Cysteine proteinases"/>
    <property type="match status" value="1"/>
</dbReference>
<accession>A0ABP0X3T8</accession>
<gene>
    <name evidence="1" type="ORF">CSSPJE1EN1_LOCUS17783</name>
</gene>
<proteinExistence type="predicted"/>